<evidence type="ECO:0000313" key="10">
    <source>
        <dbReference type="Proteomes" id="UP000728185"/>
    </source>
</evidence>
<evidence type="ECO:0000256" key="1">
    <source>
        <dbReference type="ARBA" id="ARBA00009493"/>
    </source>
</evidence>
<evidence type="ECO:0000256" key="3">
    <source>
        <dbReference type="ARBA" id="ARBA00022478"/>
    </source>
</evidence>
<keyword evidence="10" id="KW-1185">Reference proteome</keyword>
<dbReference type="InterPro" id="IPR043502">
    <property type="entry name" value="DNA/RNA_pol_sf"/>
</dbReference>
<dbReference type="InterPro" id="IPR002092">
    <property type="entry name" value="DNA-dir_Rpol_phage-type"/>
</dbReference>
<dbReference type="PANTHER" id="PTHR10102">
    <property type="entry name" value="DNA-DIRECTED RNA POLYMERASE, MITOCHONDRIAL"/>
    <property type="match status" value="1"/>
</dbReference>
<evidence type="ECO:0000256" key="6">
    <source>
        <dbReference type="ARBA" id="ARBA00023163"/>
    </source>
</evidence>
<dbReference type="PANTHER" id="PTHR10102:SF0">
    <property type="entry name" value="DNA-DIRECTED RNA POLYMERASE, MITOCHONDRIAL"/>
    <property type="match status" value="1"/>
</dbReference>
<dbReference type="EMBL" id="LUCM01006722">
    <property type="protein sequence ID" value="KAA0190860.1"/>
    <property type="molecule type" value="Genomic_DNA"/>
</dbReference>
<dbReference type="SUPFAM" id="SSF56672">
    <property type="entry name" value="DNA/RNA polymerases"/>
    <property type="match status" value="1"/>
</dbReference>
<name>A0A8E0RY11_9TREM</name>
<keyword evidence="3 9" id="KW-0240">DNA-directed RNA polymerase</keyword>
<keyword evidence="5" id="KW-0548">Nucleotidyltransferase</keyword>
<dbReference type="GO" id="GO:0001018">
    <property type="term" value="F:mitochondrial promoter sequence-specific DNA binding"/>
    <property type="evidence" value="ECO:0007669"/>
    <property type="project" value="TreeGrafter"/>
</dbReference>
<dbReference type="InterPro" id="IPR046950">
    <property type="entry name" value="DNA-dir_Rpol_C_phage-type"/>
</dbReference>
<gene>
    <name evidence="9" type="ORF">FBUS_11474</name>
</gene>
<dbReference type="Pfam" id="PF00940">
    <property type="entry name" value="RNA_pol"/>
    <property type="match status" value="1"/>
</dbReference>
<reference evidence="9" key="1">
    <citation type="submission" date="2019-05" db="EMBL/GenBank/DDBJ databases">
        <title>Annotation for the trematode Fasciolopsis buski.</title>
        <authorList>
            <person name="Choi Y.-J."/>
        </authorList>
    </citation>
    <scope>NUCLEOTIDE SEQUENCE</scope>
    <source>
        <strain evidence="9">HT</strain>
        <tissue evidence="9">Whole worm</tissue>
    </source>
</reference>
<dbReference type="GO" id="GO:0034245">
    <property type="term" value="C:mitochondrial DNA-directed RNA polymerase complex"/>
    <property type="evidence" value="ECO:0007669"/>
    <property type="project" value="TreeGrafter"/>
</dbReference>
<dbReference type="AlphaFoldDB" id="A0A8E0RY11"/>
<dbReference type="GO" id="GO:0003899">
    <property type="term" value="F:DNA-directed RNA polymerase activity"/>
    <property type="evidence" value="ECO:0007669"/>
    <property type="project" value="UniProtKB-EC"/>
</dbReference>
<dbReference type="Gene3D" id="3.30.70.370">
    <property type="match status" value="1"/>
</dbReference>
<comment type="catalytic activity">
    <reaction evidence="7">
        <text>RNA(n) + a ribonucleoside 5'-triphosphate = RNA(n+1) + diphosphate</text>
        <dbReference type="Rhea" id="RHEA:21248"/>
        <dbReference type="Rhea" id="RHEA-COMP:14527"/>
        <dbReference type="Rhea" id="RHEA-COMP:17342"/>
        <dbReference type="ChEBI" id="CHEBI:33019"/>
        <dbReference type="ChEBI" id="CHEBI:61557"/>
        <dbReference type="ChEBI" id="CHEBI:140395"/>
        <dbReference type="EC" id="2.7.7.6"/>
    </reaction>
</comment>
<evidence type="ECO:0000313" key="9">
    <source>
        <dbReference type="EMBL" id="KAA0190860.1"/>
    </source>
</evidence>
<dbReference type="EC" id="2.7.7.6" evidence="2"/>
<evidence type="ECO:0000256" key="4">
    <source>
        <dbReference type="ARBA" id="ARBA00022679"/>
    </source>
</evidence>
<dbReference type="GO" id="GO:0006390">
    <property type="term" value="P:mitochondrial transcription"/>
    <property type="evidence" value="ECO:0007669"/>
    <property type="project" value="TreeGrafter"/>
</dbReference>
<keyword evidence="6" id="KW-0804">Transcription</keyword>
<evidence type="ECO:0000256" key="2">
    <source>
        <dbReference type="ARBA" id="ARBA00012418"/>
    </source>
</evidence>
<dbReference type="Proteomes" id="UP000728185">
    <property type="component" value="Unassembled WGS sequence"/>
</dbReference>
<evidence type="ECO:0000259" key="8">
    <source>
        <dbReference type="Pfam" id="PF00940"/>
    </source>
</evidence>
<dbReference type="OrthoDB" id="276422at2759"/>
<feature type="domain" description="DNA-directed RNA polymerase C-terminal" evidence="8">
    <location>
        <begin position="1"/>
        <end position="138"/>
    </location>
</feature>
<evidence type="ECO:0000256" key="7">
    <source>
        <dbReference type="ARBA" id="ARBA00048552"/>
    </source>
</evidence>
<sequence>MGLPVTQPYMCLHGSAIHSNNEDEHPEIPTLSSQMSLPLNERGFTQSVSQQDIPVPNPIKQKNAFPPNFIHSLDSCHMMLTALHCLKAGITFASVHDCFWTHAATVDVMNQICREEFIALHSVPILQNFADYLRLRFGYSQR</sequence>
<protein>
    <recommendedName>
        <fullName evidence="2">DNA-directed RNA polymerase</fullName>
        <ecNumber evidence="2">2.7.7.6</ecNumber>
    </recommendedName>
</protein>
<comment type="caution">
    <text evidence="9">The sequence shown here is derived from an EMBL/GenBank/DDBJ whole genome shotgun (WGS) entry which is preliminary data.</text>
</comment>
<organism evidence="9 10">
    <name type="scientific">Fasciolopsis buskii</name>
    <dbReference type="NCBI Taxonomy" id="27845"/>
    <lineage>
        <taxon>Eukaryota</taxon>
        <taxon>Metazoa</taxon>
        <taxon>Spiralia</taxon>
        <taxon>Lophotrochozoa</taxon>
        <taxon>Platyhelminthes</taxon>
        <taxon>Trematoda</taxon>
        <taxon>Digenea</taxon>
        <taxon>Plagiorchiida</taxon>
        <taxon>Echinostomata</taxon>
        <taxon>Echinostomatoidea</taxon>
        <taxon>Fasciolidae</taxon>
        <taxon>Fasciolopsis</taxon>
    </lineage>
</organism>
<keyword evidence="4" id="KW-0808">Transferase</keyword>
<accession>A0A8E0RY11</accession>
<evidence type="ECO:0000256" key="5">
    <source>
        <dbReference type="ARBA" id="ARBA00022695"/>
    </source>
</evidence>
<comment type="similarity">
    <text evidence="1">Belongs to the phage and mitochondrial RNA polymerase family.</text>
</comment>
<proteinExistence type="inferred from homology"/>